<dbReference type="VEuPathDB" id="AmoebaDB:KM1_007150"/>
<dbReference type="VEuPathDB" id="AmoebaDB:EHI7A_044810"/>
<evidence type="ECO:0000313" key="12">
    <source>
        <dbReference type="Proteomes" id="UP000078387"/>
    </source>
</evidence>
<gene>
    <name evidence="11" type="ORF">CL6EHI_073460</name>
</gene>
<keyword evidence="6" id="KW-0067">ATP-binding</keyword>
<dbReference type="Gene3D" id="3.30.40.230">
    <property type="match status" value="1"/>
</dbReference>
<feature type="domain" description="Aminoacyl-transfer RNA synthetases class-II family profile" evidence="10">
    <location>
        <begin position="19"/>
        <end position="516"/>
    </location>
</feature>
<keyword evidence="4" id="KW-0436">Ligase</keyword>
<sequence>MQRPATKFNKEKLLINKAKLDEILKQRNMVIQSYEIYGGIAGLYDMGPLGCALKQNILQFWRKHFTTYENFFEVEGPILTPKCVLAASGHTAKFSDYMVKDLKNGCCYRADHLLKTFYENKMEDPATSAEQKATYDAEMKLVDNLTPEELSAAIQRNGIKAPDTGNDLSEPLAFNLMFATDIGPAGDLKAFLRPETAQGIFTMFKRNLEFNGGKVPFGVTQIGNVFRNEIAPRNGLLRVREFTLAEIEYFVLPDKKTHSNFSDVENLSVQLYPRELQLEDKEAEYITLGKAVNDGIINSQLLAYFMGRTFKFLIELGIPAEHIRFRQHLKTEMAHYAKDCWDAEIRLSYGWVECVGHADRGDFDLSNHARCSKVDQSVFIAYDEPKEVKDVTLSFNKGVMGKKYKKDSQKLFAYASGLDEAAKEAVAKEVEETGMWKVTVDGINFEIEKANITIKIGTKKVYGDNIIPNVIEPSFGVGRVLTAVLEHSFWVREDNEAKSVLSIPASIAPVKVGLFPLLTKLEFNNKIAEIEKICKNGFLSFKSNTTAVAIGKKYAQADEAGIPFDVTVDYTSLSDNTVTLRDRDTTKQIRIPIDKLVETVHALTQLHPTTTFEKLMTIYPVEEVKEN</sequence>
<evidence type="ECO:0000259" key="10">
    <source>
        <dbReference type="PROSITE" id="PS50862"/>
    </source>
</evidence>
<evidence type="ECO:0000256" key="7">
    <source>
        <dbReference type="ARBA" id="ARBA00022917"/>
    </source>
</evidence>
<organism evidence="11 12">
    <name type="scientific">Entamoeba histolytica</name>
    <dbReference type="NCBI Taxonomy" id="5759"/>
    <lineage>
        <taxon>Eukaryota</taxon>
        <taxon>Amoebozoa</taxon>
        <taxon>Evosea</taxon>
        <taxon>Archamoebae</taxon>
        <taxon>Mastigamoebida</taxon>
        <taxon>Entamoebidae</taxon>
        <taxon>Entamoeba</taxon>
    </lineage>
</organism>
<dbReference type="CDD" id="cd00774">
    <property type="entry name" value="GlyRS-like_core"/>
    <property type="match status" value="1"/>
</dbReference>
<dbReference type="AlphaFoldDB" id="A0A5K1U9X4"/>
<dbReference type="VEuPathDB" id="AmoebaDB:EHI_073460"/>
<comment type="similarity">
    <text evidence="1">Belongs to the class-II aminoacyl-tRNA synthetase family.</text>
</comment>
<dbReference type="Gene3D" id="3.30.720.200">
    <property type="match status" value="1"/>
</dbReference>
<keyword evidence="7" id="KW-0648">Protein biosynthesis</keyword>
<evidence type="ECO:0000256" key="1">
    <source>
        <dbReference type="ARBA" id="ARBA00008226"/>
    </source>
</evidence>
<dbReference type="EC" id="6.1.1.14" evidence="3"/>
<dbReference type="SUPFAM" id="SSF55681">
    <property type="entry name" value="Class II aaRS and biotin synthetases"/>
    <property type="match status" value="1"/>
</dbReference>
<evidence type="ECO:0000256" key="9">
    <source>
        <dbReference type="ARBA" id="ARBA00030057"/>
    </source>
</evidence>
<dbReference type="GO" id="GO:0005524">
    <property type="term" value="F:ATP binding"/>
    <property type="evidence" value="ECO:0007669"/>
    <property type="project" value="UniProtKB-KW"/>
</dbReference>
<dbReference type="PANTHER" id="PTHR10745:SF0">
    <property type="entry name" value="GLYCINE--TRNA LIGASE"/>
    <property type="match status" value="1"/>
</dbReference>
<dbReference type="NCBIfam" id="TIGR00389">
    <property type="entry name" value="glyS_dimeric"/>
    <property type="match status" value="1"/>
</dbReference>
<dbReference type="VEuPathDB" id="AmoebaDB:EHI5A_009180"/>
<dbReference type="InterPro" id="IPR002314">
    <property type="entry name" value="aa-tRNA-synt_IIb"/>
</dbReference>
<dbReference type="InterPro" id="IPR027031">
    <property type="entry name" value="Gly-tRNA_synthase/POLG2"/>
</dbReference>
<dbReference type="GO" id="GO:0005739">
    <property type="term" value="C:mitochondrion"/>
    <property type="evidence" value="ECO:0007669"/>
    <property type="project" value="TreeGrafter"/>
</dbReference>
<keyword evidence="5" id="KW-0547">Nucleotide-binding</keyword>
<dbReference type="EMBL" id="BDEQ01000001">
    <property type="protein sequence ID" value="GAT93494.1"/>
    <property type="molecule type" value="Genomic_DNA"/>
</dbReference>
<dbReference type="PRINTS" id="PR01043">
    <property type="entry name" value="TRNASYNTHGLY"/>
</dbReference>
<evidence type="ECO:0000256" key="4">
    <source>
        <dbReference type="ARBA" id="ARBA00022598"/>
    </source>
</evidence>
<dbReference type="PROSITE" id="PS50862">
    <property type="entry name" value="AA_TRNA_LIGASE_II"/>
    <property type="match status" value="1"/>
</dbReference>
<dbReference type="FunFam" id="3.30.40.230:FF:000001">
    <property type="entry name" value="Glycine--tRNA ligase"/>
    <property type="match status" value="1"/>
</dbReference>
<dbReference type="Pfam" id="PF03129">
    <property type="entry name" value="HGTP_anticodon"/>
    <property type="match status" value="1"/>
</dbReference>
<evidence type="ECO:0000256" key="8">
    <source>
        <dbReference type="ARBA" id="ARBA00023146"/>
    </source>
</evidence>
<dbReference type="Gene3D" id="3.30.930.10">
    <property type="entry name" value="Bira Bifunctional Protein, Domain 2"/>
    <property type="match status" value="1"/>
</dbReference>
<dbReference type="VEuPathDB" id="AmoebaDB:EHI8A_052420"/>
<dbReference type="OMA" id="MEMQYFV"/>
<dbReference type="NCBIfam" id="NF003211">
    <property type="entry name" value="PRK04173.1"/>
    <property type="match status" value="1"/>
</dbReference>
<keyword evidence="8 11" id="KW-0030">Aminoacyl-tRNA synthetase</keyword>
<dbReference type="InterPro" id="IPR002315">
    <property type="entry name" value="tRNA-synt_gly"/>
</dbReference>
<dbReference type="InterPro" id="IPR006195">
    <property type="entry name" value="aa-tRNA-synth_II"/>
</dbReference>
<dbReference type="InterPro" id="IPR004154">
    <property type="entry name" value="Anticodon-bd"/>
</dbReference>
<comment type="subunit">
    <text evidence="2">Homodimer.</text>
</comment>
<dbReference type="PANTHER" id="PTHR10745">
    <property type="entry name" value="GLYCYL-TRNA SYNTHETASE/DNA POLYMERASE SUBUNIT GAMMA-2"/>
    <property type="match status" value="1"/>
</dbReference>
<dbReference type="InterPro" id="IPR033731">
    <property type="entry name" value="GlyRS-like_core"/>
</dbReference>
<dbReference type="FunFam" id="3.40.50.800:FF:000004">
    <property type="entry name" value="Glycine--tRNA ligase 2"/>
    <property type="match status" value="1"/>
</dbReference>
<comment type="caution">
    <text evidence="11">The sequence shown here is derived from an EMBL/GenBank/DDBJ whole genome shotgun (WGS) entry which is preliminary data.</text>
</comment>
<evidence type="ECO:0000313" key="11">
    <source>
        <dbReference type="EMBL" id="GAT93494.1"/>
    </source>
</evidence>
<dbReference type="InterPro" id="IPR045864">
    <property type="entry name" value="aa-tRNA-synth_II/BPL/LPL"/>
</dbReference>
<protein>
    <recommendedName>
        <fullName evidence="3">glycine--tRNA ligase</fullName>
        <ecNumber evidence="3">6.1.1.14</ecNumber>
    </recommendedName>
    <alternativeName>
        <fullName evidence="9">Diadenosine tetraphosphate synthetase</fullName>
    </alternativeName>
</protein>
<dbReference type="SUPFAM" id="SSF52954">
    <property type="entry name" value="Class II aaRS ABD-related"/>
    <property type="match status" value="1"/>
</dbReference>
<evidence type="ECO:0000256" key="5">
    <source>
        <dbReference type="ARBA" id="ARBA00022741"/>
    </source>
</evidence>
<evidence type="ECO:0000256" key="2">
    <source>
        <dbReference type="ARBA" id="ARBA00011738"/>
    </source>
</evidence>
<dbReference type="Pfam" id="PF00587">
    <property type="entry name" value="tRNA-synt_2b"/>
    <property type="match status" value="1"/>
</dbReference>
<evidence type="ECO:0000256" key="3">
    <source>
        <dbReference type="ARBA" id="ARBA00012829"/>
    </source>
</evidence>
<dbReference type="Gene3D" id="3.40.50.800">
    <property type="entry name" value="Anticodon-binding domain"/>
    <property type="match status" value="1"/>
</dbReference>
<dbReference type="InterPro" id="IPR036621">
    <property type="entry name" value="Anticodon-bd_dom_sf"/>
</dbReference>
<dbReference type="GO" id="GO:0070150">
    <property type="term" value="P:mitochondrial glycyl-tRNA aminoacylation"/>
    <property type="evidence" value="ECO:0007669"/>
    <property type="project" value="TreeGrafter"/>
</dbReference>
<dbReference type="GO" id="GO:0004820">
    <property type="term" value="F:glycine-tRNA ligase activity"/>
    <property type="evidence" value="ECO:0007669"/>
    <property type="project" value="UniProtKB-EC"/>
</dbReference>
<name>A0A5K1U9X4_ENTHI</name>
<accession>A0A5K1U9X4</accession>
<proteinExistence type="inferred from homology"/>
<dbReference type="Proteomes" id="UP000078387">
    <property type="component" value="Unassembled WGS sequence"/>
</dbReference>
<dbReference type="FunFam" id="3.30.930.10:FF:000158">
    <property type="entry name" value="Glycyl-tRNA synthetase"/>
    <property type="match status" value="1"/>
</dbReference>
<reference evidence="11 12" key="1">
    <citation type="submission" date="2016-05" db="EMBL/GenBank/DDBJ databases">
        <title>First whole genome sequencing of Entamoeba histolytica HM1:IMSS-clone-6.</title>
        <authorList>
            <person name="Mukherjee Avik.K."/>
            <person name="Izumyama S."/>
            <person name="Nakada-Tsukui K."/>
            <person name="Nozaki T."/>
        </authorList>
    </citation>
    <scope>NUCLEOTIDE SEQUENCE [LARGE SCALE GENOMIC DNA]</scope>
    <source>
        <strain evidence="11 12">HM1:IMSS clone 6</strain>
    </source>
</reference>
<evidence type="ECO:0000256" key="6">
    <source>
        <dbReference type="ARBA" id="ARBA00022840"/>
    </source>
</evidence>